<keyword evidence="2" id="KW-1185">Reference proteome</keyword>
<evidence type="ECO:0000313" key="2">
    <source>
        <dbReference type="Proteomes" id="UP000022910"/>
    </source>
</evidence>
<gene>
    <name evidence="1" type="ORF">RirG_257210</name>
</gene>
<sequence length="90" mass="10026">MSSYISLENKSDIEIVSSVFTSLLANQVELTIIPLKIKEELISSLLTDLDENGVQQKWNDSVRLLALQTLKILGRDANGCGQLFTDKVRC</sequence>
<comment type="caution">
    <text evidence="1">The sequence shown here is derived from an EMBL/GenBank/DDBJ whole genome shotgun (WGS) entry which is preliminary data.</text>
</comment>
<name>A0A015JAP4_RHIIW</name>
<proteinExistence type="predicted"/>
<dbReference type="AlphaFoldDB" id="A0A015JAP4"/>
<dbReference type="Proteomes" id="UP000022910">
    <property type="component" value="Unassembled WGS sequence"/>
</dbReference>
<dbReference type="STRING" id="1432141.A0A015JAP4"/>
<reference evidence="1 2" key="1">
    <citation type="submission" date="2014-02" db="EMBL/GenBank/DDBJ databases">
        <title>Single nucleus genome sequencing reveals high similarity among nuclei of an endomycorrhizal fungus.</title>
        <authorList>
            <person name="Lin K."/>
            <person name="Geurts R."/>
            <person name="Zhang Z."/>
            <person name="Limpens E."/>
            <person name="Saunders D.G."/>
            <person name="Mu D."/>
            <person name="Pang E."/>
            <person name="Cao H."/>
            <person name="Cha H."/>
            <person name="Lin T."/>
            <person name="Zhou Q."/>
            <person name="Shang Y."/>
            <person name="Li Y."/>
            <person name="Ivanov S."/>
            <person name="Sharma T."/>
            <person name="Velzen R.V."/>
            <person name="Ruijter N.D."/>
            <person name="Aanen D.K."/>
            <person name="Win J."/>
            <person name="Kamoun S."/>
            <person name="Bisseling T."/>
            <person name="Huang S."/>
        </authorList>
    </citation>
    <scope>NUCLEOTIDE SEQUENCE [LARGE SCALE GENOMIC DNA]</scope>
    <source>
        <strain evidence="2">DAOM197198w</strain>
    </source>
</reference>
<dbReference type="HOGENOM" id="CLU_2442052_0_0_1"/>
<protein>
    <submittedName>
        <fullName evidence="1">Uncharacterized protein</fullName>
    </submittedName>
</protein>
<evidence type="ECO:0000313" key="1">
    <source>
        <dbReference type="EMBL" id="EXX51964.1"/>
    </source>
</evidence>
<accession>A0A015JAP4</accession>
<dbReference type="EMBL" id="JEMT01029512">
    <property type="protein sequence ID" value="EXX51964.1"/>
    <property type="molecule type" value="Genomic_DNA"/>
</dbReference>
<organism evidence="1 2">
    <name type="scientific">Rhizophagus irregularis (strain DAOM 197198w)</name>
    <name type="common">Glomus intraradices</name>
    <dbReference type="NCBI Taxonomy" id="1432141"/>
    <lineage>
        <taxon>Eukaryota</taxon>
        <taxon>Fungi</taxon>
        <taxon>Fungi incertae sedis</taxon>
        <taxon>Mucoromycota</taxon>
        <taxon>Glomeromycotina</taxon>
        <taxon>Glomeromycetes</taxon>
        <taxon>Glomerales</taxon>
        <taxon>Glomeraceae</taxon>
        <taxon>Rhizophagus</taxon>
    </lineage>
</organism>